<accession>A0A1G6KRQ6</accession>
<dbReference type="Proteomes" id="UP000198528">
    <property type="component" value="Unassembled WGS sequence"/>
</dbReference>
<organism evidence="2 3">
    <name type="scientific">Parafannyhessea umbonata</name>
    <dbReference type="NCBI Taxonomy" id="604330"/>
    <lineage>
        <taxon>Bacteria</taxon>
        <taxon>Bacillati</taxon>
        <taxon>Actinomycetota</taxon>
        <taxon>Coriobacteriia</taxon>
        <taxon>Coriobacteriales</taxon>
        <taxon>Atopobiaceae</taxon>
        <taxon>Parafannyhessea</taxon>
    </lineage>
</organism>
<dbReference type="RefSeq" id="WP_173445678.1">
    <property type="nucleotide sequence ID" value="NZ_DBFONV010000007.1"/>
</dbReference>
<sequence length="55" mass="6441">MEFAREFVENLLFVAVSGLLFLIVVVGDGSDAMESRNIFGRRDRRYRRYGRGRSR</sequence>
<proteinExistence type="predicted"/>
<gene>
    <name evidence="2" type="ORF">SAMN04487824_10953</name>
</gene>
<keyword evidence="1" id="KW-0812">Transmembrane</keyword>
<keyword evidence="3" id="KW-1185">Reference proteome</keyword>
<reference evidence="3" key="1">
    <citation type="submission" date="2016-10" db="EMBL/GenBank/DDBJ databases">
        <authorList>
            <person name="Varghese N."/>
            <person name="Submissions S."/>
        </authorList>
    </citation>
    <scope>NUCLEOTIDE SEQUENCE [LARGE SCALE GENOMIC DNA]</scope>
    <source>
        <strain evidence="3">DSM 22619</strain>
    </source>
</reference>
<evidence type="ECO:0000256" key="1">
    <source>
        <dbReference type="SAM" id="Phobius"/>
    </source>
</evidence>
<keyword evidence="1" id="KW-1133">Transmembrane helix</keyword>
<feature type="transmembrane region" description="Helical" evidence="1">
    <location>
        <begin position="7"/>
        <end position="27"/>
    </location>
</feature>
<dbReference type="AlphaFoldDB" id="A0A1G6KRQ6"/>
<evidence type="ECO:0000313" key="2">
    <source>
        <dbReference type="EMBL" id="SDC33205.1"/>
    </source>
</evidence>
<keyword evidence="1" id="KW-0472">Membrane</keyword>
<name>A0A1G6KRQ6_9ACTN</name>
<dbReference type="EMBL" id="FMZL01000009">
    <property type="protein sequence ID" value="SDC33205.1"/>
    <property type="molecule type" value="Genomic_DNA"/>
</dbReference>
<evidence type="ECO:0000313" key="3">
    <source>
        <dbReference type="Proteomes" id="UP000198528"/>
    </source>
</evidence>
<protein>
    <submittedName>
        <fullName evidence="2">Uncharacterized protein</fullName>
    </submittedName>
</protein>